<dbReference type="Pfam" id="PF00291">
    <property type="entry name" value="PALP"/>
    <property type="match status" value="1"/>
</dbReference>
<dbReference type="GO" id="GO:0004795">
    <property type="term" value="F:threonine synthase activity"/>
    <property type="evidence" value="ECO:0007669"/>
    <property type="project" value="UniProtKB-UniRule"/>
</dbReference>
<dbReference type="GO" id="GO:0006565">
    <property type="term" value="P:L-serine catabolic process"/>
    <property type="evidence" value="ECO:0007669"/>
    <property type="project" value="TreeGrafter"/>
</dbReference>
<evidence type="ECO:0000256" key="2">
    <source>
        <dbReference type="ARBA" id="ARBA00005517"/>
    </source>
</evidence>
<dbReference type="GO" id="GO:0004794">
    <property type="term" value="F:threonine deaminase activity"/>
    <property type="evidence" value="ECO:0007669"/>
    <property type="project" value="TreeGrafter"/>
</dbReference>
<keyword evidence="9" id="KW-1185">Reference proteome</keyword>
<dbReference type="InterPro" id="IPR050147">
    <property type="entry name" value="Ser/Thr_Dehydratase"/>
</dbReference>
<dbReference type="GO" id="GO:0006567">
    <property type="term" value="P:L-threonine catabolic process"/>
    <property type="evidence" value="ECO:0007669"/>
    <property type="project" value="TreeGrafter"/>
</dbReference>
<dbReference type="GO" id="GO:0009097">
    <property type="term" value="P:isoleucine biosynthetic process"/>
    <property type="evidence" value="ECO:0007669"/>
    <property type="project" value="TreeGrafter"/>
</dbReference>
<dbReference type="InterPro" id="IPR001926">
    <property type="entry name" value="TrpB-like_PALP"/>
</dbReference>
<comment type="cofactor">
    <cofactor evidence="1 6">
        <name>pyridoxal 5'-phosphate</name>
        <dbReference type="ChEBI" id="CHEBI:597326"/>
    </cofactor>
</comment>
<dbReference type="Proteomes" id="UP001055732">
    <property type="component" value="Chromosome"/>
</dbReference>
<sequence>MLRCTSCGREYSLRKPYQRCECGEPLELELFKGVPGIGKRVWERFSQFYPFALDLEYSLGEGDTPLTKAKRLSKELGVKLYLKNETTNPTWSFKDRGTFIGIHRALELGFNKIGTVSTGNMAASVAAYGARFGLDTYILVSSSIAEEKLKALEAYGANIIKVHGDYGELYYKSLEIGRRKGIYFINSDDPFRVEGYKSISFEIAEEVTPDYVVIPTSSGGLFRGIVKGFLELKESGLIDKLPTFVAVQAEGCSPICRAFSEGRQKIERFENPHTIAHAIENPYPPSGNAVLRLLNELKGLCVAVSDEEILEAQQDLGREGIFVQPASATGIAAIRKFRGKIEENAKVVSILTGSGLKTLSHVKAGKIMECTLEKLEECMR</sequence>
<evidence type="ECO:0000256" key="6">
    <source>
        <dbReference type="PIRSR" id="PIRSR604450-51"/>
    </source>
</evidence>
<dbReference type="PANTHER" id="PTHR48078">
    <property type="entry name" value="THREONINE DEHYDRATASE, MITOCHONDRIAL-RELATED"/>
    <property type="match status" value="1"/>
</dbReference>
<evidence type="ECO:0000313" key="9">
    <source>
        <dbReference type="Proteomes" id="UP001055732"/>
    </source>
</evidence>
<dbReference type="PANTHER" id="PTHR48078:SF6">
    <property type="entry name" value="L-THREONINE DEHYDRATASE CATABOLIC TDCB"/>
    <property type="match status" value="1"/>
</dbReference>
<dbReference type="AlphaFoldDB" id="A0A9E7SND8"/>
<dbReference type="InterPro" id="IPR004450">
    <property type="entry name" value="Thr_synthase-like"/>
</dbReference>
<evidence type="ECO:0000259" key="7">
    <source>
        <dbReference type="Pfam" id="PF00291"/>
    </source>
</evidence>
<evidence type="ECO:0000313" key="8">
    <source>
        <dbReference type="EMBL" id="USS40179.1"/>
    </source>
</evidence>
<feature type="domain" description="Tryptophan synthase beta chain-like PALP" evidence="7">
    <location>
        <begin position="58"/>
        <end position="353"/>
    </location>
</feature>
<protein>
    <recommendedName>
        <fullName evidence="5">Threonine synthase</fullName>
        <ecNumber evidence="5">4.2.3.1</ecNumber>
    </recommendedName>
</protein>
<keyword evidence="4 8" id="KW-0456">Lyase</keyword>
<dbReference type="RefSeq" id="WP_253304136.1">
    <property type="nucleotide sequence ID" value="NZ_CP099582.1"/>
</dbReference>
<dbReference type="EC" id="4.2.3.1" evidence="5"/>
<keyword evidence="3 6" id="KW-0663">Pyridoxal phosphate</keyword>
<evidence type="ECO:0000256" key="3">
    <source>
        <dbReference type="ARBA" id="ARBA00022898"/>
    </source>
</evidence>
<evidence type="ECO:0000256" key="1">
    <source>
        <dbReference type="ARBA" id="ARBA00001933"/>
    </source>
</evidence>
<dbReference type="EMBL" id="CP099582">
    <property type="protein sequence ID" value="USS40179.1"/>
    <property type="molecule type" value="Genomic_DNA"/>
</dbReference>
<organism evidence="8 9">
    <name type="scientific">Thermococcus aggregans</name>
    <dbReference type="NCBI Taxonomy" id="110163"/>
    <lineage>
        <taxon>Archaea</taxon>
        <taxon>Methanobacteriati</taxon>
        <taxon>Methanobacteriota</taxon>
        <taxon>Thermococci</taxon>
        <taxon>Thermococcales</taxon>
        <taxon>Thermococcaceae</taxon>
        <taxon>Thermococcus</taxon>
    </lineage>
</organism>
<accession>A0A9E7SND8</accession>
<comment type="similarity">
    <text evidence="2">Belongs to the threonine synthase family.</text>
</comment>
<gene>
    <name evidence="8" type="primary">thrC</name>
    <name evidence="8" type="ORF">NF865_07540</name>
</gene>
<dbReference type="SUPFAM" id="SSF53686">
    <property type="entry name" value="Tryptophan synthase beta subunit-like PLP-dependent enzymes"/>
    <property type="match status" value="1"/>
</dbReference>
<dbReference type="KEGG" id="tagg:NF865_07540"/>
<proteinExistence type="inferred from homology"/>
<name>A0A9E7SND8_THEAG</name>
<reference evidence="8" key="2">
    <citation type="submission" date="2022-06" db="EMBL/GenBank/DDBJ databases">
        <authorList>
            <person name="Park Y.-J."/>
        </authorList>
    </citation>
    <scope>NUCLEOTIDE SEQUENCE</scope>
    <source>
        <strain evidence="8">TY</strain>
    </source>
</reference>
<dbReference type="GO" id="GO:0003941">
    <property type="term" value="F:L-serine ammonia-lyase activity"/>
    <property type="evidence" value="ECO:0007669"/>
    <property type="project" value="TreeGrafter"/>
</dbReference>
<evidence type="ECO:0000256" key="4">
    <source>
        <dbReference type="ARBA" id="ARBA00023239"/>
    </source>
</evidence>
<dbReference type="InterPro" id="IPR036052">
    <property type="entry name" value="TrpB-like_PALP_sf"/>
</dbReference>
<dbReference type="CDD" id="cd01563">
    <property type="entry name" value="Thr-synth_1"/>
    <property type="match status" value="1"/>
</dbReference>
<dbReference type="GO" id="GO:0009088">
    <property type="term" value="P:threonine biosynthetic process"/>
    <property type="evidence" value="ECO:0007669"/>
    <property type="project" value="UniProtKB-UniRule"/>
</dbReference>
<dbReference type="Gene3D" id="3.40.50.1100">
    <property type="match status" value="2"/>
</dbReference>
<evidence type="ECO:0000256" key="5">
    <source>
        <dbReference type="NCBIfam" id="TIGR00260"/>
    </source>
</evidence>
<reference evidence="8" key="1">
    <citation type="journal article" date="1998" name="Int. J. Syst. Bacteriol. 48 Pt">
        <title>Thermococcus guaymasensis sp. nov. and Thermococcus aggregans sp. nov., two novel thermophilic archaea isolated from the Guaymas Basin hydrothermal vent site.</title>
        <authorList>
            <person name="Canganella F."/>
            <person name="Jones W.J."/>
            <person name="Gambacorta A."/>
            <person name="Antranikian G."/>
        </authorList>
    </citation>
    <scope>NUCLEOTIDE SEQUENCE</scope>
    <source>
        <strain evidence="8">TY</strain>
    </source>
</reference>
<feature type="modified residue" description="N6-(pyridoxal phosphate)lysine" evidence="6">
    <location>
        <position position="94"/>
    </location>
</feature>
<dbReference type="NCBIfam" id="TIGR00260">
    <property type="entry name" value="thrC"/>
    <property type="match status" value="1"/>
</dbReference>